<reference evidence="4" key="1">
    <citation type="submission" date="2021-01" db="EMBL/GenBank/DDBJ databases">
        <title>Whole genome shotgun sequence of Rugosimonospora africana NBRC 104875.</title>
        <authorList>
            <person name="Komaki H."/>
            <person name="Tamura T."/>
        </authorList>
    </citation>
    <scope>NUCLEOTIDE SEQUENCE</scope>
    <source>
        <strain evidence="4">NBRC 104875</strain>
    </source>
</reference>
<dbReference type="GO" id="GO:0005829">
    <property type="term" value="C:cytosol"/>
    <property type="evidence" value="ECO:0007669"/>
    <property type="project" value="TreeGrafter"/>
</dbReference>
<dbReference type="AlphaFoldDB" id="A0A8J3QPE9"/>
<keyword evidence="2" id="KW-0456">Lyase</keyword>
<dbReference type="InterPro" id="IPR036409">
    <property type="entry name" value="Aldolase_II/adducin_N_sf"/>
</dbReference>
<name>A0A8J3QPE9_9ACTN</name>
<evidence type="ECO:0000313" key="5">
    <source>
        <dbReference type="Proteomes" id="UP000642748"/>
    </source>
</evidence>
<gene>
    <name evidence="4" type="ORF">Raf01_14990</name>
</gene>
<keyword evidence="5" id="KW-1185">Reference proteome</keyword>
<comment type="caution">
    <text evidence="4">The sequence shown here is derived from an EMBL/GenBank/DDBJ whole genome shotgun (WGS) entry which is preliminary data.</text>
</comment>
<evidence type="ECO:0000256" key="1">
    <source>
        <dbReference type="ARBA" id="ARBA00022723"/>
    </source>
</evidence>
<dbReference type="RefSeq" id="WP_203916981.1">
    <property type="nucleotide sequence ID" value="NZ_BONZ01000013.1"/>
</dbReference>
<evidence type="ECO:0000259" key="3">
    <source>
        <dbReference type="SMART" id="SM01007"/>
    </source>
</evidence>
<feature type="domain" description="Class II aldolase/adducin N-terminal" evidence="3">
    <location>
        <begin position="10"/>
        <end position="212"/>
    </location>
</feature>
<organism evidence="4 5">
    <name type="scientific">Rugosimonospora africana</name>
    <dbReference type="NCBI Taxonomy" id="556532"/>
    <lineage>
        <taxon>Bacteria</taxon>
        <taxon>Bacillati</taxon>
        <taxon>Actinomycetota</taxon>
        <taxon>Actinomycetes</taxon>
        <taxon>Micromonosporales</taxon>
        <taxon>Micromonosporaceae</taxon>
        <taxon>Rugosimonospora</taxon>
    </lineage>
</organism>
<dbReference type="Proteomes" id="UP000642748">
    <property type="component" value="Unassembled WGS sequence"/>
</dbReference>
<evidence type="ECO:0000256" key="2">
    <source>
        <dbReference type="ARBA" id="ARBA00023239"/>
    </source>
</evidence>
<dbReference type="Gene3D" id="3.40.225.10">
    <property type="entry name" value="Class II aldolase/adducin N-terminal domain"/>
    <property type="match status" value="1"/>
</dbReference>
<accession>A0A8J3QPE9</accession>
<dbReference type="GO" id="GO:0016832">
    <property type="term" value="F:aldehyde-lyase activity"/>
    <property type="evidence" value="ECO:0007669"/>
    <property type="project" value="TreeGrafter"/>
</dbReference>
<dbReference type="GO" id="GO:0019323">
    <property type="term" value="P:pentose catabolic process"/>
    <property type="evidence" value="ECO:0007669"/>
    <property type="project" value="TreeGrafter"/>
</dbReference>
<protein>
    <submittedName>
        <fullName evidence="4">Class II aldolase</fullName>
    </submittedName>
</protein>
<dbReference type="SMART" id="SM01007">
    <property type="entry name" value="Aldolase_II"/>
    <property type="match status" value="1"/>
</dbReference>
<keyword evidence="1" id="KW-0479">Metal-binding</keyword>
<dbReference type="PANTHER" id="PTHR22789">
    <property type="entry name" value="FUCULOSE PHOSPHATE ALDOLASE"/>
    <property type="match status" value="1"/>
</dbReference>
<evidence type="ECO:0000313" key="4">
    <source>
        <dbReference type="EMBL" id="GIH13327.1"/>
    </source>
</evidence>
<dbReference type="GO" id="GO:0046872">
    <property type="term" value="F:metal ion binding"/>
    <property type="evidence" value="ECO:0007669"/>
    <property type="project" value="UniProtKB-KW"/>
</dbReference>
<dbReference type="EMBL" id="BONZ01000013">
    <property type="protein sequence ID" value="GIH13327.1"/>
    <property type="molecule type" value="Genomic_DNA"/>
</dbReference>
<dbReference type="InterPro" id="IPR050197">
    <property type="entry name" value="Aldolase_class_II_sugar_metab"/>
</dbReference>
<dbReference type="SUPFAM" id="SSF53639">
    <property type="entry name" value="AraD/HMP-PK domain-like"/>
    <property type="match status" value="1"/>
</dbReference>
<proteinExistence type="predicted"/>
<dbReference type="PANTHER" id="PTHR22789:SF0">
    <property type="entry name" value="3-OXO-TETRONATE 4-PHOSPHATE DECARBOXYLASE-RELATED"/>
    <property type="match status" value="1"/>
</dbReference>
<dbReference type="InterPro" id="IPR001303">
    <property type="entry name" value="Aldolase_II/adducin_N"/>
</dbReference>
<dbReference type="Pfam" id="PF00596">
    <property type="entry name" value="Aldolase_II"/>
    <property type="match status" value="1"/>
</dbReference>
<sequence>MNYIVGDLRDQLVHVGAAVVRAGLVVGSGGNLSAREPGADDIWVTGAGTWLDRLDRSDFCRVSIATGAVAGGELPPTTGGPVSAAVPAPRSVDQPAMLRPTSELALHLATYRARSDVNAIVHLHPQTAVLLDALDEPIRLVTTDHAFYLGAIKRTPFYPPGTAEVAAVAAEATRDGTNCVILAQHGCSVLGPTVELAHKRAFYLEEAAALTFRALSLGVADRLPATPIVNLA</sequence>